<reference evidence="1" key="1">
    <citation type="submission" date="2020-03" db="EMBL/GenBank/DDBJ databases">
        <title>The deep terrestrial virosphere.</title>
        <authorList>
            <person name="Holmfeldt K."/>
            <person name="Nilsson E."/>
            <person name="Simone D."/>
            <person name="Lopez-Fernandez M."/>
            <person name="Wu X."/>
            <person name="de Brujin I."/>
            <person name="Lundin D."/>
            <person name="Andersson A."/>
            <person name="Bertilsson S."/>
            <person name="Dopson M."/>
        </authorList>
    </citation>
    <scope>NUCLEOTIDE SEQUENCE</scope>
    <source>
        <strain evidence="1">MM415B05373</strain>
    </source>
</reference>
<accession>A0A6M3LSA0</accession>
<dbReference type="EMBL" id="MT143315">
    <property type="protein sequence ID" value="QJA95455.1"/>
    <property type="molecule type" value="Genomic_DNA"/>
</dbReference>
<organism evidence="1">
    <name type="scientific">viral metagenome</name>
    <dbReference type="NCBI Taxonomy" id="1070528"/>
    <lineage>
        <taxon>unclassified sequences</taxon>
        <taxon>metagenomes</taxon>
        <taxon>organismal metagenomes</taxon>
    </lineage>
</organism>
<dbReference type="AlphaFoldDB" id="A0A6M3LSA0"/>
<name>A0A6M3LSA0_9ZZZZ</name>
<proteinExistence type="predicted"/>
<gene>
    <name evidence="1" type="ORF">MM415B05373_0010</name>
</gene>
<sequence length="49" mass="5724">MKAYRWHGKPCILITKAPYYRGVKRNTLIEVEGVRVVVPARALRRNDVE</sequence>
<protein>
    <submittedName>
        <fullName evidence="1">Uncharacterized protein</fullName>
    </submittedName>
</protein>
<evidence type="ECO:0000313" key="1">
    <source>
        <dbReference type="EMBL" id="QJA95455.1"/>
    </source>
</evidence>